<dbReference type="Pfam" id="PF07690">
    <property type="entry name" value="MFS_1"/>
    <property type="match status" value="1"/>
</dbReference>
<evidence type="ECO:0000259" key="7">
    <source>
        <dbReference type="PROSITE" id="PS50850"/>
    </source>
</evidence>
<dbReference type="PANTHER" id="PTHR43826">
    <property type="entry name" value="GLUCOSE-6-PHOSPHATE EXCHANGER SLC37A4"/>
    <property type="match status" value="1"/>
</dbReference>
<feature type="transmembrane region" description="Helical" evidence="6">
    <location>
        <begin position="386"/>
        <end position="408"/>
    </location>
</feature>
<comment type="subcellular location">
    <subcellularLocation>
        <location evidence="1">Cell membrane</location>
        <topology evidence="1">Multi-pass membrane protein</topology>
    </subcellularLocation>
</comment>
<feature type="transmembrane region" description="Helical" evidence="6">
    <location>
        <begin position="317"/>
        <end position="341"/>
    </location>
</feature>
<dbReference type="GO" id="GO:0035435">
    <property type="term" value="P:phosphate ion transmembrane transport"/>
    <property type="evidence" value="ECO:0007669"/>
    <property type="project" value="TreeGrafter"/>
</dbReference>
<dbReference type="GO" id="GO:0005886">
    <property type="term" value="C:plasma membrane"/>
    <property type="evidence" value="ECO:0007669"/>
    <property type="project" value="UniProtKB-SubCell"/>
</dbReference>
<dbReference type="InterPro" id="IPR011701">
    <property type="entry name" value="MFS"/>
</dbReference>
<dbReference type="AlphaFoldDB" id="A0A926HY95"/>
<feature type="transmembrane region" description="Helical" evidence="6">
    <location>
        <begin position="12"/>
        <end position="31"/>
    </location>
</feature>
<feature type="transmembrane region" description="Helical" evidence="6">
    <location>
        <begin position="291"/>
        <end position="311"/>
    </location>
</feature>
<feature type="domain" description="Major facilitator superfamily (MFS) profile" evidence="7">
    <location>
        <begin position="13"/>
        <end position="416"/>
    </location>
</feature>
<dbReference type="EMBL" id="JACRSQ010000026">
    <property type="protein sequence ID" value="MBC8544607.1"/>
    <property type="molecule type" value="Genomic_DNA"/>
</dbReference>
<dbReference type="PANTHER" id="PTHR43826:SF3">
    <property type="entry name" value="GLUCOSE-6-PHOSPHATE EXCHANGER SLC37A4"/>
    <property type="match status" value="1"/>
</dbReference>
<protein>
    <submittedName>
        <fullName evidence="8">MFS transporter</fullName>
    </submittedName>
</protein>
<organism evidence="8 9">
    <name type="scientific">Bianquea renquensis</name>
    <dbReference type="NCBI Taxonomy" id="2763661"/>
    <lineage>
        <taxon>Bacteria</taxon>
        <taxon>Bacillati</taxon>
        <taxon>Bacillota</taxon>
        <taxon>Clostridia</taxon>
        <taxon>Eubacteriales</taxon>
        <taxon>Bianqueaceae</taxon>
        <taxon>Bianquea</taxon>
    </lineage>
</organism>
<evidence type="ECO:0000256" key="5">
    <source>
        <dbReference type="ARBA" id="ARBA00023136"/>
    </source>
</evidence>
<dbReference type="GO" id="GO:0061513">
    <property type="term" value="F:glucose 6-phosphate:phosphate antiporter activity"/>
    <property type="evidence" value="ECO:0007669"/>
    <property type="project" value="TreeGrafter"/>
</dbReference>
<dbReference type="PROSITE" id="PS50850">
    <property type="entry name" value="MFS"/>
    <property type="match status" value="1"/>
</dbReference>
<proteinExistence type="predicted"/>
<feature type="transmembrane region" description="Helical" evidence="6">
    <location>
        <begin position="82"/>
        <end position="109"/>
    </location>
</feature>
<evidence type="ECO:0000256" key="3">
    <source>
        <dbReference type="ARBA" id="ARBA00022692"/>
    </source>
</evidence>
<comment type="caution">
    <text evidence="8">The sequence shown here is derived from an EMBL/GenBank/DDBJ whole genome shotgun (WGS) entry which is preliminary data.</text>
</comment>
<dbReference type="RefSeq" id="WP_177714920.1">
    <property type="nucleotide sequence ID" value="NZ_JACRSQ010000026.1"/>
</dbReference>
<keyword evidence="2" id="KW-0813">Transport</keyword>
<keyword evidence="4 6" id="KW-1133">Transmembrane helix</keyword>
<feature type="transmembrane region" description="Helical" evidence="6">
    <location>
        <begin position="258"/>
        <end position="279"/>
    </location>
</feature>
<keyword evidence="5 6" id="KW-0472">Membrane</keyword>
<feature type="transmembrane region" description="Helical" evidence="6">
    <location>
        <begin position="150"/>
        <end position="183"/>
    </location>
</feature>
<dbReference type="SUPFAM" id="SSF103473">
    <property type="entry name" value="MFS general substrate transporter"/>
    <property type="match status" value="1"/>
</dbReference>
<evidence type="ECO:0000256" key="6">
    <source>
        <dbReference type="SAM" id="Phobius"/>
    </source>
</evidence>
<dbReference type="Gene3D" id="1.20.1250.20">
    <property type="entry name" value="MFS general substrate transporter like domains"/>
    <property type="match status" value="2"/>
</dbReference>
<dbReference type="Proteomes" id="UP000657006">
    <property type="component" value="Unassembled WGS sequence"/>
</dbReference>
<evidence type="ECO:0000256" key="1">
    <source>
        <dbReference type="ARBA" id="ARBA00004651"/>
    </source>
</evidence>
<feature type="transmembrane region" description="Helical" evidence="6">
    <location>
        <begin position="353"/>
        <end position="374"/>
    </location>
</feature>
<keyword evidence="9" id="KW-1185">Reference proteome</keyword>
<dbReference type="InterPro" id="IPR051337">
    <property type="entry name" value="OPA_Antiporter"/>
</dbReference>
<evidence type="ECO:0000313" key="8">
    <source>
        <dbReference type="EMBL" id="MBC8544607.1"/>
    </source>
</evidence>
<dbReference type="InterPro" id="IPR036259">
    <property type="entry name" value="MFS_trans_sf"/>
</dbReference>
<feature type="transmembrane region" description="Helical" evidence="6">
    <location>
        <begin position="51"/>
        <end position="70"/>
    </location>
</feature>
<feature type="transmembrane region" description="Helical" evidence="6">
    <location>
        <begin position="219"/>
        <end position="238"/>
    </location>
</feature>
<gene>
    <name evidence="8" type="ORF">H8730_13750</name>
</gene>
<name>A0A926HY95_9FIRM</name>
<reference evidence="8" key="1">
    <citation type="submission" date="2020-08" db="EMBL/GenBank/DDBJ databases">
        <title>Genome public.</title>
        <authorList>
            <person name="Liu C."/>
            <person name="Sun Q."/>
        </authorList>
    </citation>
    <scope>NUCLEOTIDE SEQUENCE</scope>
    <source>
        <strain evidence="8">NSJ-32</strain>
    </source>
</reference>
<evidence type="ECO:0000256" key="4">
    <source>
        <dbReference type="ARBA" id="ARBA00022989"/>
    </source>
</evidence>
<dbReference type="InterPro" id="IPR000849">
    <property type="entry name" value="Sugar_P_transporter"/>
</dbReference>
<dbReference type="PIRSF" id="PIRSF002808">
    <property type="entry name" value="Hexose_phosphate_transp"/>
    <property type="match status" value="1"/>
</dbReference>
<evidence type="ECO:0000313" key="9">
    <source>
        <dbReference type="Proteomes" id="UP000657006"/>
    </source>
</evidence>
<keyword evidence="3 6" id="KW-0812">Transmembrane</keyword>
<accession>A0A926HY95</accession>
<evidence type="ECO:0000256" key="2">
    <source>
        <dbReference type="ARBA" id="ARBA00022448"/>
    </source>
</evidence>
<dbReference type="InterPro" id="IPR020846">
    <property type="entry name" value="MFS_dom"/>
</dbReference>
<sequence length="426" mass="46706">MKKLHLPAQIHQFFWICWLMYFCTYLGRLNFTAVMAELITAQGITNAQVGLISSAFFFAYGLGQVVNGFAGDHINPKRLVSLGLSLSVAANLGMGVSSSYVMMLVVWGINGVAQSMVWSPLLRTLSEYLRFCDCEKLLVHMSTTSPAGTIVAYLMCSLLVAWTGWRAVFFAGGAFMLIAVILWQVGLSHLEKKASFVDDEEILTADIEKPDRHTSSLPVRMLLIILAVGLAAALHGCLKDGIMSWTPTFLNNTFMTPPAVSIALTMAIPIINLAGVYGAHYINQRLFRNEVLTASFFFMLTLISVILNLVLGHLHLALALLLLGLMTSAMHGVNIMVISLIPIRFTPYGKVSTITGILNSMTYLGSAISGYGFGSLLDHYGWETTQLSWCALAFVGFALCGATGVFWARFLRSPKPFTENTYTDHI</sequence>